<dbReference type="GO" id="GO:0006633">
    <property type="term" value="P:fatty acid biosynthetic process"/>
    <property type="evidence" value="ECO:0007669"/>
    <property type="project" value="TreeGrafter"/>
</dbReference>
<organism evidence="5">
    <name type="scientific">marine sediment metagenome</name>
    <dbReference type="NCBI Taxonomy" id="412755"/>
    <lineage>
        <taxon>unclassified sequences</taxon>
        <taxon>metagenomes</taxon>
        <taxon>ecological metagenomes</taxon>
    </lineage>
</organism>
<dbReference type="InterPro" id="IPR006162">
    <property type="entry name" value="Ppantetheine_attach_site"/>
</dbReference>
<reference evidence="5" key="1">
    <citation type="journal article" date="2014" name="Front. Microbiol.">
        <title>High frequency of phylogenetically diverse reductive dehalogenase-homologous genes in deep subseafloor sedimentary metagenomes.</title>
        <authorList>
            <person name="Kawai M."/>
            <person name="Futagami T."/>
            <person name="Toyoda A."/>
            <person name="Takaki Y."/>
            <person name="Nishi S."/>
            <person name="Hori S."/>
            <person name="Arai W."/>
            <person name="Tsubouchi T."/>
            <person name="Morono Y."/>
            <person name="Uchiyama I."/>
            <person name="Ito T."/>
            <person name="Fujiyama A."/>
            <person name="Inagaki F."/>
            <person name="Takami H."/>
        </authorList>
    </citation>
    <scope>NUCLEOTIDE SEQUENCE</scope>
    <source>
        <strain evidence="5">Expedition CK06-06</strain>
    </source>
</reference>
<dbReference type="EMBL" id="BARS01031375">
    <property type="protein sequence ID" value="GAG17434.1"/>
    <property type="molecule type" value="Genomic_DNA"/>
</dbReference>
<evidence type="ECO:0000256" key="2">
    <source>
        <dbReference type="ARBA" id="ARBA00022553"/>
    </source>
</evidence>
<dbReference type="SUPFAM" id="SSF47336">
    <property type="entry name" value="ACP-like"/>
    <property type="match status" value="1"/>
</dbReference>
<dbReference type="PANTHER" id="PTHR43775">
    <property type="entry name" value="FATTY ACID SYNTHASE"/>
    <property type="match status" value="1"/>
</dbReference>
<dbReference type="GO" id="GO:0031177">
    <property type="term" value="F:phosphopantetheine binding"/>
    <property type="evidence" value="ECO:0007669"/>
    <property type="project" value="InterPro"/>
</dbReference>
<evidence type="ECO:0000256" key="1">
    <source>
        <dbReference type="ARBA" id="ARBA00022450"/>
    </source>
</evidence>
<sequence>LAELEKGGTRIDLISELLRHRHNGGAVVVSHPADGEERAAMIEALGTLFAYGYTVDWSALYTDKVRCVQLPSYPWQRERLWLDWIDYRRSYSNPDHILQPDVQGAEERYAFLRRLEQAHPMHRRSLLLGFIRDQVLSILGLDPSYPLKPQDRLFDVGIDSIGAVNLASNLQTALGHTVHPILIFDYPTLEALTNYLMSEVLMLGTKATSKHPLKSDANVREELVYEKIEQLSEDDAADLLENKLKSIVETEK</sequence>
<dbReference type="Pfam" id="PF00550">
    <property type="entry name" value="PP-binding"/>
    <property type="match status" value="1"/>
</dbReference>
<dbReference type="Gene3D" id="1.10.1200.10">
    <property type="entry name" value="ACP-like"/>
    <property type="match status" value="1"/>
</dbReference>
<keyword evidence="1" id="KW-0596">Phosphopantetheine</keyword>
<comment type="caution">
    <text evidence="5">The sequence shown here is derived from an EMBL/GenBank/DDBJ whole genome shotgun (WGS) entry which is preliminary data.</text>
</comment>
<dbReference type="Gene3D" id="3.30.70.3290">
    <property type="match status" value="1"/>
</dbReference>
<accession>X0VGL5</accession>
<keyword evidence="2" id="KW-0597">Phosphoprotein</keyword>
<dbReference type="PROSITE" id="PS00012">
    <property type="entry name" value="PHOSPHOPANTETHEINE"/>
    <property type="match status" value="1"/>
</dbReference>
<dbReference type="InterPro" id="IPR050091">
    <property type="entry name" value="PKS_NRPS_Biosynth_Enz"/>
</dbReference>
<dbReference type="AlphaFoldDB" id="X0VGL5"/>
<evidence type="ECO:0000259" key="4">
    <source>
        <dbReference type="PROSITE" id="PS50075"/>
    </source>
</evidence>
<proteinExistence type="predicted"/>
<name>X0VGL5_9ZZZZ</name>
<dbReference type="SMART" id="SM00823">
    <property type="entry name" value="PKS_PP"/>
    <property type="match status" value="1"/>
</dbReference>
<dbReference type="PANTHER" id="PTHR43775:SF51">
    <property type="entry name" value="INACTIVE PHENOLPHTHIOCEROL SYNTHESIS POLYKETIDE SYNTHASE TYPE I PKS1-RELATED"/>
    <property type="match status" value="1"/>
</dbReference>
<evidence type="ECO:0000313" key="5">
    <source>
        <dbReference type="EMBL" id="GAG17434.1"/>
    </source>
</evidence>
<gene>
    <name evidence="5" type="ORF">S01H1_48837</name>
</gene>
<dbReference type="InterPro" id="IPR009081">
    <property type="entry name" value="PP-bd_ACP"/>
</dbReference>
<dbReference type="GO" id="GO:0004312">
    <property type="term" value="F:fatty acid synthase activity"/>
    <property type="evidence" value="ECO:0007669"/>
    <property type="project" value="TreeGrafter"/>
</dbReference>
<keyword evidence="3" id="KW-0808">Transferase</keyword>
<evidence type="ECO:0000256" key="3">
    <source>
        <dbReference type="ARBA" id="ARBA00022679"/>
    </source>
</evidence>
<feature type="domain" description="Carrier" evidence="4">
    <location>
        <begin position="122"/>
        <end position="200"/>
    </location>
</feature>
<protein>
    <recommendedName>
        <fullName evidence="4">Carrier domain-containing protein</fullName>
    </recommendedName>
</protein>
<dbReference type="InterPro" id="IPR036736">
    <property type="entry name" value="ACP-like_sf"/>
</dbReference>
<dbReference type="InterPro" id="IPR020806">
    <property type="entry name" value="PKS_PP-bd"/>
</dbReference>
<dbReference type="PROSITE" id="PS50075">
    <property type="entry name" value="CARRIER"/>
    <property type="match status" value="1"/>
</dbReference>
<feature type="non-terminal residue" evidence="5">
    <location>
        <position position="1"/>
    </location>
</feature>